<proteinExistence type="predicted"/>
<accession>A0A0C3NRJ6</accession>
<feature type="transmembrane region" description="Helical" evidence="1">
    <location>
        <begin position="55"/>
        <end position="81"/>
    </location>
</feature>
<keyword evidence="1" id="KW-0472">Membrane</keyword>
<dbReference type="Proteomes" id="UP000054217">
    <property type="component" value="Unassembled WGS sequence"/>
</dbReference>
<organism evidence="2 3">
    <name type="scientific">Pisolithus tinctorius Marx 270</name>
    <dbReference type="NCBI Taxonomy" id="870435"/>
    <lineage>
        <taxon>Eukaryota</taxon>
        <taxon>Fungi</taxon>
        <taxon>Dikarya</taxon>
        <taxon>Basidiomycota</taxon>
        <taxon>Agaricomycotina</taxon>
        <taxon>Agaricomycetes</taxon>
        <taxon>Agaricomycetidae</taxon>
        <taxon>Boletales</taxon>
        <taxon>Sclerodermatineae</taxon>
        <taxon>Pisolithaceae</taxon>
        <taxon>Pisolithus</taxon>
    </lineage>
</organism>
<name>A0A0C3NRJ6_PISTI</name>
<evidence type="ECO:0000256" key="1">
    <source>
        <dbReference type="SAM" id="Phobius"/>
    </source>
</evidence>
<sequence>MSASLSTVLDPIEADVIHPSLVSLMIGHSFTTLLVPLVIALFYFSNKYSRRTPIFILNVAVIALAFFAGIMIDALAIHAILSPTDPWPLAASSAYFNASSSTSSSFSVLSPSTHCDISVCPAFPS</sequence>
<dbReference type="InParanoid" id="A0A0C3NRJ6"/>
<keyword evidence="1" id="KW-0812">Transmembrane</keyword>
<evidence type="ECO:0000313" key="3">
    <source>
        <dbReference type="Proteomes" id="UP000054217"/>
    </source>
</evidence>
<gene>
    <name evidence="2" type="ORF">M404DRAFT_858145</name>
</gene>
<evidence type="ECO:0000313" key="2">
    <source>
        <dbReference type="EMBL" id="KIN98150.1"/>
    </source>
</evidence>
<keyword evidence="1" id="KW-1133">Transmembrane helix</keyword>
<feature type="transmembrane region" description="Helical" evidence="1">
    <location>
        <begin position="20"/>
        <end position="43"/>
    </location>
</feature>
<dbReference type="AlphaFoldDB" id="A0A0C3NRJ6"/>
<dbReference type="HOGENOM" id="CLU_1993559_0_0_1"/>
<reference evidence="3" key="2">
    <citation type="submission" date="2015-01" db="EMBL/GenBank/DDBJ databases">
        <title>Evolutionary Origins and Diversification of the Mycorrhizal Mutualists.</title>
        <authorList>
            <consortium name="DOE Joint Genome Institute"/>
            <consortium name="Mycorrhizal Genomics Consortium"/>
            <person name="Kohler A."/>
            <person name="Kuo A."/>
            <person name="Nagy L.G."/>
            <person name="Floudas D."/>
            <person name="Copeland A."/>
            <person name="Barry K.W."/>
            <person name="Cichocki N."/>
            <person name="Veneault-Fourrey C."/>
            <person name="LaButti K."/>
            <person name="Lindquist E.A."/>
            <person name="Lipzen A."/>
            <person name="Lundell T."/>
            <person name="Morin E."/>
            <person name="Murat C."/>
            <person name="Riley R."/>
            <person name="Ohm R."/>
            <person name="Sun H."/>
            <person name="Tunlid A."/>
            <person name="Henrissat B."/>
            <person name="Grigoriev I.V."/>
            <person name="Hibbett D.S."/>
            <person name="Martin F."/>
        </authorList>
    </citation>
    <scope>NUCLEOTIDE SEQUENCE [LARGE SCALE GENOMIC DNA]</scope>
    <source>
        <strain evidence="3">Marx 270</strain>
    </source>
</reference>
<keyword evidence="3" id="KW-1185">Reference proteome</keyword>
<dbReference type="OrthoDB" id="2548432at2759"/>
<reference evidence="2 3" key="1">
    <citation type="submission" date="2014-04" db="EMBL/GenBank/DDBJ databases">
        <authorList>
            <consortium name="DOE Joint Genome Institute"/>
            <person name="Kuo A."/>
            <person name="Kohler A."/>
            <person name="Costa M.D."/>
            <person name="Nagy L.G."/>
            <person name="Floudas D."/>
            <person name="Copeland A."/>
            <person name="Barry K.W."/>
            <person name="Cichocki N."/>
            <person name="Veneault-Fourrey C."/>
            <person name="LaButti K."/>
            <person name="Lindquist E.A."/>
            <person name="Lipzen A."/>
            <person name="Lundell T."/>
            <person name="Morin E."/>
            <person name="Murat C."/>
            <person name="Sun H."/>
            <person name="Tunlid A."/>
            <person name="Henrissat B."/>
            <person name="Grigoriev I.V."/>
            <person name="Hibbett D.S."/>
            <person name="Martin F."/>
            <person name="Nordberg H.P."/>
            <person name="Cantor M.N."/>
            <person name="Hua S.X."/>
        </authorList>
    </citation>
    <scope>NUCLEOTIDE SEQUENCE [LARGE SCALE GENOMIC DNA]</scope>
    <source>
        <strain evidence="2 3">Marx 270</strain>
    </source>
</reference>
<dbReference type="EMBL" id="KN832018">
    <property type="protein sequence ID" value="KIN98150.1"/>
    <property type="molecule type" value="Genomic_DNA"/>
</dbReference>
<protein>
    <submittedName>
        <fullName evidence="2">Uncharacterized protein</fullName>
    </submittedName>
</protein>